<evidence type="ECO:0000256" key="1">
    <source>
        <dbReference type="ARBA" id="ARBA00004651"/>
    </source>
</evidence>
<evidence type="ECO:0000256" key="4">
    <source>
        <dbReference type="ARBA" id="ARBA00022475"/>
    </source>
</evidence>
<dbReference type="PROSITE" id="PS00714">
    <property type="entry name" value="NA_DICARBOXYL_SYMP_2"/>
    <property type="match status" value="1"/>
</dbReference>
<feature type="transmembrane region" description="Helical" evidence="10">
    <location>
        <begin position="9"/>
        <end position="28"/>
    </location>
</feature>
<comment type="similarity">
    <text evidence="2 10">Belongs to the dicarboxylate/amino acid:cation symporter (DAACS) (TC 2.A.23) family.</text>
</comment>
<dbReference type="SUPFAM" id="SSF118215">
    <property type="entry name" value="Proton glutamate symport protein"/>
    <property type="match status" value="1"/>
</dbReference>
<feature type="transmembrane region" description="Helical" evidence="10">
    <location>
        <begin position="40"/>
        <end position="61"/>
    </location>
</feature>
<dbReference type="InterPro" id="IPR001991">
    <property type="entry name" value="Na-dicarboxylate_symporter"/>
</dbReference>
<dbReference type="InterPro" id="IPR018107">
    <property type="entry name" value="Na-dicarboxylate_symporter_CS"/>
</dbReference>
<dbReference type="HAMAP" id="MF_01300">
    <property type="entry name" value="C4_dicarb_transport"/>
    <property type="match status" value="1"/>
</dbReference>
<comment type="function">
    <text evidence="10">Responsible for the transport of dicarboxylates such as succinate, fumarate, and malate across the membrane.</text>
</comment>
<dbReference type="GO" id="GO:0015138">
    <property type="term" value="F:fumarate transmembrane transporter activity"/>
    <property type="evidence" value="ECO:0007669"/>
    <property type="project" value="TreeGrafter"/>
</dbReference>
<feature type="transmembrane region" description="Helical" evidence="10">
    <location>
        <begin position="219"/>
        <end position="243"/>
    </location>
</feature>
<protein>
    <recommendedName>
        <fullName evidence="10">C4-dicarboxylate transport protein</fullName>
    </recommendedName>
</protein>
<keyword evidence="5 10" id="KW-0812">Transmembrane</keyword>
<dbReference type="NCBIfam" id="NF002461">
    <property type="entry name" value="PRK01663.1"/>
    <property type="match status" value="1"/>
</dbReference>
<dbReference type="OrthoDB" id="9766690at2"/>
<dbReference type="Pfam" id="PF00375">
    <property type="entry name" value="SDF"/>
    <property type="match status" value="1"/>
</dbReference>
<evidence type="ECO:0000256" key="3">
    <source>
        <dbReference type="ARBA" id="ARBA00022448"/>
    </source>
</evidence>
<comment type="caution">
    <text evidence="11">The sequence shown here is derived from an EMBL/GenBank/DDBJ whole genome shotgun (WGS) entry which is preliminary data.</text>
</comment>
<dbReference type="PROSITE" id="PS00713">
    <property type="entry name" value="NA_DICARBOXYL_SYMP_1"/>
    <property type="match status" value="1"/>
</dbReference>
<evidence type="ECO:0000256" key="7">
    <source>
        <dbReference type="ARBA" id="ARBA00022989"/>
    </source>
</evidence>
<evidence type="ECO:0000313" key="12">
    <source>
        <dbReference type="Proteomes" id="UP000284006"/>
    </source>
</evidence>
<dbReference type="GO" id="GO:0015366">
    <property type="term" value="F:malate:proton symporter activity"/>
    <property type="evidence" value="ECO:0007669"/>
    <property type="project" value="TreeGrafter"/>
</dbReference>
<sequence length="448" mass="47478">MSKRFFGKLYVQVLIGVAAGGLLGFFYPQLGADLKPLGDVFIRLIKMVFAPVIFAMVVLGIAKMESMKELGRVGVRALIYFEVLSTFALLLGLVVVNVFQPGSGMNIDAKALDAGSISNYTAAAAKSSGFVEFLLNMVPTSVVEALAKNDILQILVFATMFGVALSHMGRRAKPVVDVLEAFSNAMFVVVGMVMRIAPIAAFGAIAFTVGKYGLDSLLSLGQLMACMYLTCIVFVFVVLNAIARVSGFSLWKFLRYIKDEIFTVLGTSSSESVIPQLMRKLEHLGVSKPVVGLVVPAGVTFNPDGQCIYYTMAAIFIAQATNTPLSMVDQLVIMGVLMVTSKGSAGVTGSGFITLAATLASMGNIPVAGMVLLLGVDRFMSEARSITNTIGNAVGTMAIAKWVGAVDSERMNRILDGHDVVATGTQSLYETPEPELTVVGLGAQKASA</sequence>
<dbReference type="RefSeq" id="WP_119812980.1">
    <property type="nucleotide sequence ID" value="NZ_QYUP01000176.1"/>
</dbReference>
<dbReference type="InterPro" id="IPR036458">
    <property type="entry name" value="Na:dicarbo_symporter_sf"/>
</dbReference>
<evidence type="ECO:0000256" key="2">
    <source>
        <dbReference type="ARBA" id="ARBA00006148"/>
    </source>
</evidence>
<comment type="function">
    <text evidence="9">Responsible for the transport of dicarboxylates such as succinate, fumarate, and malate from the periplasm across the membrane.</text>
</comment>
<organism evidence="11 12">
    <name type="scientific">Massilia cavernae</name>
    <dbReference type="NCBI Taxonomy" id="2320864"/>
    <lineage>
        <taxon>Bacteria</taxon>
        <taxon>Pseudomonadati</taxon>
        <taxon>Pseudomonadota</taxon>
        <taxon>Betaproteobacteria</taxon>
        <taxon>Burkholderiales</taxon>
        <taxon>Oxalobacteraceae</taxon>
        <taxon>Telluria group</taxon>
        <taxon>Massilia</taxon>
    </lineage>
</organism>
<dbReference type="Proteomes" id="UP000284006">
    <property type="component" value="Unassembled WGS sequence"/>
</dbReference>
<keyword evidence="12" id="KW-1185">Reference proteome</keyword>
<evidence type="ECO:0000256" key="10">
    <source>
        <dbReference type="HAMAP-Rule" id="MF_01300"/>
    </source>
</evidence>
<evidence type="ECO:0000256" key="5">
    <source>
        <dbReference type="ARBA" id="ARBA00022692"/>
    </source>
</evidence>
<accession>A0A418XAC1</accession>
<dbReference type="PRINTS" id="PR00173">
    <property type="entry name" value="EDTRNSPORT"/>
</dbReference>
<comment type="subcellular location">
    <subcellularLocation>
        <location evidence="1 10">Cell membrane</location>
        <topology evidence="1 10">Multi-pass membrane protein</topology>
    </subcellularLocation>
</comment>
<gene>
    <name evidence="10" type="primary">dctA</name>
    <name evidence="11" type="ORF">D3872_23150</name>
</gene>
<name>A0A418XAC1_9BURK</name>
<reference evidence="11 12" key="1">
    <citation type="submission" date="2018-09" db="EMBL/GenBank/DDBJ databases">
        <authorList>
            <person name="Zhu H."/>
        </authorList>
    </citation>
    <scope>NUCLEOTIDE SEQUENCE [LARGE SCALE GENOMIC DNA]</scope>
    <source>
        <strain evidence="11 12">K1S02-61</strain>
    </source>
</reference>
<dbReference type="Gene3D" id="1.10.3860.10">
    <property type="entry name" value="Sodium:dicarboxylate symporter"/>
    <property type="match status" value="1"/>
</dbReference>
<keyword evidence="8 10" id="KW-0472">Membrane</keyword>
<keyword evidence="3 10" id="KW-0813">Transport</keyword>
<dbReference type="InterPro" id="IPR023954">
    <property type="entry name" value="C4_dicarb_transport"/>
</dbReference>
<dbReference type="GO" id="GO:0005886">
    <property type="term" value="C:plasma membrane"/>
    <property type="evidence" value="ECO:0007669"/>
    <property type="project" value="UniProtKB-SubCell"/>
</dbReference>
<evidence type="ECO:0000313" key="11">
    <source>
        <dbReference type="EMBL" id="RJG09397.1"/>
    </source>
</evidence>
<evidence type="ECO:0000256" key="9">
    <source>
        <dbReference type="ARBA" id="ARBA00053346"/>
    </source>
</evidence>
<proteinExistence type="inferred from homology"/>
<feature type="transmembrane region" description="Helical" evidence="10">
    <location>
        <begin position="151"/>
        <end position="169"/>
    </location>
</feature>
<dbReference type="AlphaFoldDB" id="A0A418XAC1"/>
<evidence type="ECO:0000256" key="6">
    <source>
        <dbReference type="ARBA" id="ARBA00022847"/>
    </source>
</evidence>
<dbReference type="PANTHER" id="PTHR42865">
    <property type="entry name" value="PROTON/GLUTAMATE-ASPARTATE SYMPORTER"/>
    <property type="match status" value="1"/>
</dbReference>
<keyword evidence="7 10" id="KW-1133">Transmembrane helix</keyword>
<dbReference type="FunFam" id="1.10.3860.10:FF:000001">
    <property type="entry name" value="C4-dicarboxylate transport protein"/>
    <property type="match status" value="1"/>
</dbReference>
<dbReference type="PANTHER" id="PTHR42865:SF1">
    <property type="entry name" value="AEROBIC C4-DICARBOXYLATE TRANSPORT PROTEIN"/>
    <property type="match status" value="1"/>
</dbReference>
<keyword evidence="6 10" id="KW-0769">Symport</keyword>
<dbReference type="GO" id="GO:0070778">
    <property type="term" value="P:L-aspartate transmembrane transport"/>
    <property type="evidence" value="ECO:0007669"/>
    <property type="project" value="TreeGrafter"/>
</dbReference>
<feature type="transmembrane region" description="Helical" evidence="10">
    <location>
        <begin position="73"/>
        <end position="96"/>
    </location>
</feature>
<feature type="transmembrane region" description="Helical" evidence="10">
    <location>
        <begin position="181"/>
        <end position="207"/>
    </location>
</feature>
<dbReference type="EMBL" id="QYUP01000176">
    <property type="protein sequence ID" value="RJG09397.1"/>
    <property type="molecule type" value="Genomic_DNA"/>
</dbReference>
<keyword evidence="4 10" id="KW-1003">Cell membrane</keyword>
<dbReference type="GO" id="GO:0015141">
    <property type="term" value="F:succinate transmembrane transporter activity"/>
    <property type="evidence" value="ECO:0007669"/>
    <property type="project" value="TreeGrafter"/>
</dbReference>
<comment type="caution">
    <text evidence="10">Lacks conserved residue(s) required for the propagation of feature annotation.</text>
</comment>
<evidence type="ECO:0000256" key="8">
    <source>
        <dbReference type="ARBA" id="ARBA00023136"/>
    </source>
</evidence>